<dbReference type="OrthoDB" id="5065240at2"/>
<comment type="caution">
    <text evidence="2">The sequence shown here is derived from an EMBL/GenBank/DDBJ whole genome shotgun (WGS) entry which is preliminary data.</text>
</comment>
<accession>A0A543B3R8</accession>
<keyword evidence="3" id="KW-1185">Reference proteome</keyword>
<feature type="transmembrane region" description="Helical" evidence="1">
    <location>
        <begin position="34"/>
        <end position="54"/>
    </location>
</feature>
<sequence length="262" mass="27712">MFKAISWITVAIGAVCTAMWAVTGFTGETGLDWLNGWMVGPILLVFVAPSLLGVSRMLGGFDIDGGMPEKFQNAPIGMGTVVSADRTGLSINDQPQLDILLDIDTPDGQSFRGMARQIIDLTELAAVVPGAMLPVRYIPGSSDGKVALATDASQAELQAAFNRVRLAKGEMTPRQLQIAEQGVVGRAVVLAMSPTGELRGANAVIDIKLRVSRPDSSTFEISQHKPIPSTVIPLVQPGMVVEVRYLPGDESEVSIVTPVSAS</sequence>
<dbReference type="EMBL" id="VFOW01000001">
    <property type="protein sequence ID" value="TQL79481.1"/>
    <property type="molecule type" value="Genomic_DNA"/>
</dbReference>
<proteinExistence type="predicted"/>
<dbReference type="AlphaFoldDB" id="A0A543B3R8"/>
<keyword evidence="1" id="KW-0812">Transmembrane</keyword>
<protein>
    <submittedName>
        <fullName evidence="2">Uncharacterized protein</fullName>
    </submittedName>
</protein>
<organism evidence="2 3">
    <name type="scientific">Stackebrandtia endophytica</name>
    <dbReference type="NCBI Taxonomy" id="1496996"/>
    <lineage>
        <taxon>Bacteria</taxon>
        <taxon>Bacillati</taxon>
        <taxon>Actinomycetota</taxon>
        <taxon>Actinomycetes</taxon>
        <taxon>Glycomycetales</taxon>
        <taxon>Glycomycetaceae</taxon>
        <taxon>Stackebrandtia</taxon>
    </lineage>
</organism>
<evidence type="ECO:0000313" key="2">
    <source>
        <dbReference type="EMBL" id="TQL79481.1"/>
    </source>
</evidence>
<evidence type="ECO:0000256" key="1">
    <source>
        <dbReference type="SAM" id="Phobius"/>
    </source>
</evidence>
<reference evidence="2 3" key="1">
    <citation type="submission" date="2019-06" db="EMBL/GenBank/DDBJ databases">
        <title>Sequencing the genomes of 1000 actinobacteria strains.</title>
        <authorList>
            <person name="Klenk H.-P."/>
        </authorList>
    </citation>
    <scope>NUCLEOTIDE SEQUENCE [LARGE SCALE GENOMIC DNA]</scope>
    <source>
        <strain evidence="2 3">DSM 45928</strain>
    </source>
</reference>
<keyword evidence="1" id="KW-1133">Transmembrane helix</keyword>
<gene>
    <name evidence="2" type="ORF">FB566_5089</name>
</gene>
<evidence type="ECO:0000313" key="3">
    <source>
        <dbReference type="Proteomes" id="UP000317043"/>
    </source>
</evidence>
<dbReference type="InParanoid" id="A0A543B3R8"/>
<name>A0A543B3R8_9ACTN</name>
<dbReference type="RefSeq" id="WP_142044821.1">
    <property type="nucleotide sequence ID" value="NZ_JBHTGS010000002.1"/>
</dbReference>
<keyword evidence="1" id="KW-0472">Membrane</keyword>
<dbReference type="Proteomes" id="UP000317043">
    <property type="component" value="Unassembled WGS sequence"/>
</dbReference>